<proteinExistence type="predicted"/>
<protein>
    <submittedName>
        <fullName evidence="1">Uncharacterized protein</fullName>
    </submittedName>
</protein>
<name>A0A0E9QE83_ANGAN</name>
<reference evidence="1" key="1">
    <citation type="submission" date="2014-11" db="EMBL/GenBank/DDBJ databases">
        <authorList>
            <person name="Amaro Gonzalez C."/>
        </authorList>
    </citation>
    <scope>NUCLEOTIDE SEQUENCE</scope>
</reference>
<sequence>MLVYEISKLVAFDWMNGLKAHLKQFSS</sequence>
<evidence type="ECO:0000313" key="1">
    <source>
        <dbReference type="EMBL" id="JAH14408.1"/>
    </source>
</evidence>
<organism evidence="1">
    <name type="scientific">Anguilla anguilla</name>
    <name type="common">European freshwater eel</name>
    <name type="synonym">Muraena anguilla</name>
    <dbReference type="NCBI Taxonomy" id="7936"/>
    <lineage>
        <taxon>Eukaryota</taxon>
        <taxon>Metazoa</taxon>
        <taxon>Chordata</taxon>
        <taxon>Craniata</taxon>
        <taxon>Vertebrata</taxon>
        <taxon>Euteleostomi</taxon>
        <taxon>Actinopterygii</taxon>
        <taxon>Neopterygii</taxon>
        <taxon>Teleostei</taxon>
        <taxon>Anguilliformes</taxon>
        <taxon>Anguillidae</taxon>
        <taxon>Anguilla</taxon>
    </lineage>
</organism>
<reference evidence="1" key="2">
    <citation type="journal article" date="2015" name="Fish Shellfish Immunol.">
        <title>Early steps in the European eel (Anguilla anguilla)-Vibrio vulnificus interaction in the gills: Role of the RtxA13 toxin.</title>
        <authorList>
            <person name="Callol A."/>
            <person name="Pajuelo D."/>
            <person name="Ebbesson L."/>
            <person name="Teles M."/>
            <person name="MacKenzie S."/>
            <person name="Amaro C."/>
        </authorList>
    </citation>
    <scope>NUCLEOTIDE SEQUENCE</scope>
</reference>
<dbReference type="AlphaFoldDB" id="A0A0E9QE83"/>
<accession>A0A0E9QE83</accession>
<dbReference type="EMBL" id="GBXM01094169">
    <property type="protein sequence ID" value="JAH14408.1"/>
    <property type="molecule type" value="Transcribed_RNA"/>
</dbReference>